<dbReference type="PANTHER" id="PTHR46889:SF4">
    <property type="entry name" value="TRANSPOSASE INSO FOR INSERTION SEQUENCE ELEMENT IS911B-RELATED"/>
    <property type="match status" value="1"/>
</dbReference>
<keyword evidence="3" id="KW-1185">Reference proteome</keyword>
<dbReference type="EMBL" id="CP059572">
    <property type="protein sequence ID" value="QXJ21337.1"/>
    <property type="molecule type" value="Genomic_DNA"/>
</dbReference>
<dbReference type="Pfam" id="PF13683">
    <property type="entry name" value="rve_3"/>
    <property type="match status" value="1"/>
</dbReference>
<organism evidence="2 3">
    <name type="scientific">Actinomadura graeca</name>
    <dbReference type="NCBI Taxonomy" id="2750812"/>
    <lineage>
        <taxon>Bacteria</taxon>
        <taxon>Bacillati</taxon>
        <taxon>Actinomycetota</taxon>
        <taxon>Actinomycetes</taxon>
        <taxon>Streptosporangiales</taxon>
        <taxon>Thermomonosporaceae</taxon>
        <taxon>Actinomadura</taxon>
    </lineage>
</organism>
<dbReference type="Gene3D" id="3.30.420.10">
    <property type="entry name" value="Ribonuclease H-like superfamily/Ribonuclease H"/>
    <property type="match status" value="1"/>
</dbReference>
<dbReference type="Proteomes" id="UP001049518">
    <property type="component" value="Chromosome"/>
</dbReference>
<dbReference type="SUPFAM" id="SSF53098">
    <property type="entry name" value="Ribonuclease H-like"/>
    <property type="match status" value="1"/>
</dbReference>
<dbReference type="InterPro" id="IPR036397">
    <property type="entry name" value="RNaseH_sf"/>
</dbReference>
<accession>A0ABX8QUC8</accession>
<feature type="domain" description="Integrase catalytic" evidence="1">
    <location>
        <begin position="1"/>
        <end position="112"/>
    </location>
</feature>
<dbReference type="InterPro" id="IPR001584">
    <property type="entry name" value="Integrase_cat-core"/>
</dbReference>
<dbReference type="InterPro" id="IPR050900">
    <property type="entry name" value="Transposase_IS3/IS150/IS904"/>
</dbReference>
<evidence type="ECO:0000313" key="3">
    <source>
        <dbReference type="Proteomes" id="UP001049518"/>
    </source>
</evidence>
<name>A0ABX8QUC8_9ACTN</name>
<proteinExistence type="predicted"/>
<evidence type="ECO:0000313" key="2">
    <source>
        <dbReference type="EMBL" id="QXJ21337.1"/>
    </source>
</evidence>
<gene>
    <name evidence="2" type="ORF">AGRA3207_002181</name>
</gene>
<evidence type="ECO:0000259" key="1">
    <source>
        <dbReference type="PROSITE" id="PS50994"/>
    </source>
</evidence>
<reference evidence="2" key="1">
    <citation type="submission" date="2020-07" db="EMBL/GenBank/DDBJ databases">
        <authorList>
            <person name="Tarantini F.S."/>
            <person name="Hong K.W."/>
            <person name="Chan K.G."/>
        </authorList>
    </citation>
    <scope>NUCLEOTIDE SEQUENCE</scope>
    <source>
        <strain evidence="2">32-07</strain>
    </source>
</reference>
<dbReference type="PANTHER" id="PTHR46889">
    <property type="entry name" value="TRANSPOSASE INSF FOR INSERTION SEQUENCE IS3B-RELATED"/>
    <property type="match status" value="1"/>
</dbReference>
<dbReference type="InterPro" id="IPR012337">
    <property type="entry name" value="RNaseH-like_sf"/>
</dbReference>
<dbReference type="PROSITE" id="PS50994">
    <property type="entry name" value="INTEGRASE"/>
    <property type="match status" value="1"/>
</dbReference>
<sequence length="122" mass="13811">MAIDSRGTAGQIPDGIIHADHGTRFTSWIFTEHARRAGLLLSLGTVGDPYDNAVAESFWARMQTELLDRQHWRTRVELANAIFEYIEGFCNRRRRHSALAYMSPIQFETTHPLNLISSPASP</sequence>
<protein>
    <submittedName>
        <fullName evidence="2">Transposase</fullName>
    </submittedName>
</protein>